<dbReference type="Gene3D" id="3.90.1150.10">
    <property type="entry name" value="Aspartate Aminotransferase, domain 1"/>
    <property type="match status" value="1"/>
</dbReference>
<dbReference type="PANTHER" id="PTHR11601">
    <property type="entry name" value="CYSTEINE DESULFURYLASE FAMILY MEMBER"/>
    <property type="match status" value="1"/>
</dbReference>
<evidence type="ECO:0000256" key="7">
    <source>
        <dbReference type="ARBA" id="ARBA00023014"/>
    </source>
</evidence>
<keyword evidence="6" id="KW-0408">Iron</keyword>
<dbReference type="InterPro" id="IPR016454">
    <property type="entry name" value="Cysteine_dSase"/>
</dbReference>
<evidence type="ECO:0000256" key="2">
    <source>
        <dbReference type="ARBA" id="ARBA00006490"/>
    </source>
</evidence>
<evidence type="ECO:0000256" key="6">
    <source>
        <dbReference type="ARBA" id="ARBA00023004"/>
    </source>
</evidence>
<keyword evidence="12" id="KW-1185">Reference proteome</keyword>
<feature type="region of interest" description="Disordered" evidence="9">
    <location>
        <begin position="1"/>
        <end position="21"/>
    </location>
</feature>
<dbReference type="InterPro" id="IPR015421">
    <property type="entry name" value="PyrdxlP-dep_Trfase_major"/>
</dbReference>
<evidence type="ECO:0000256" key="9">
    <source>
        <dbReference type="SAM" id="MobiDB-lite"/>
    </source>
</evidence>
<evidence type="ECO:0000256" key="5">
    <source>
        <dbReference type="ARBA" id="ARBA00022898"/>
    </source>
</evidence>
<sequence length="398" mass="42042">MSTRGVSTHADAPADEPVDRRRTRHFDAASGEPLHPAAREVLLSAHDDGWADPARLYGSARRARMLLDNAREIVAAVLGCRPDEVSFTAGGTHAVHSAVLGAFAARERARSEIVVSAVEHSSVLHSAAALGPQGAVTRQVGVDGLGSVDADEFARAIHPASVLACLQTANHEVGTVQPVDEVAEHCERHGVALLTDAAQAVGRTELPTRWSLLTASAHKWGGPPGVGVLAVRRGARWRSPWPEDERENGRVPGVQNVPGVLAAAAALRARAEEAAELATRHAELTERIRARVPGLLSDVDVVGHPRHRLPHLVTFSCLYLDGEALVTELDRAGYAVSSGSSCTSSTLQPSHVLEAMGALTHGNVRVSLGPDVTIDEVDEFLAVVTDVVGRLRQEAAAP</sequence>
<evidence type="ECO:0000313" key="12">
    <source>
        <dbReference type="Proteomes" id="UP000243528"/>
    </source>
</evidence>
<dbReference type="SUPFAM" id="SSF53383">
    <property type="entry name" value="PLP-dependent transferases"/>
    <property type="match status" value="1"/>
</dbReference>
<comment type="catalytic activity">
    <reaction evidence="8">
        <text>(sulfur carrier)-H + L-cysteine = (sulfur carrier)-SH + L-alanine</text>
        <dbReference type="Rhea" id="RHEA:43892"/>
        <dbReference type="Rhea" id="RHEA-COMP:14737"/>
        <dbReference type="Rhea" id="RHEA-COMP:14739"/>
        <dbReference type="ChEBI" id="CHEBI:29917"/>
        <dbReference type="ChEBI" id="CHEBI:35235"/>
        <dbReference type="ChEBI" id="CHEBI:57972"/>
        <dbReference type="ChEBI" id="CHEBI:64428"/>
        <dbReference type="EC" id="2.8.1.7"/>
    </reaction>
</comment>
<evidence type="ECO:0000256" key="3">
    <source>
        <dbReference type="ARBA" id="ARBA00022679"/>
    </source>
</evidence>
<keyword evidence="3" id="KW-0808">Transferase</keyword>
<protein>
    <submittedName>
        <fullName evidence="11">Cysteine desulfurase</fullName>
    </submittedName>
</protein>
<dbReference type="AlphaFoldDB" id="A0A2P8DR79"/>
<dbReference type="InterPro" id="IPR015422">
    <property type="entry name" value="PyrdxlP-dep_Trfase_small"/>
</dbReference>
<keyword evidence="7" id="KW-0411">Iron-sulfur</keyword>
<dbReference type="PIRSF" id="PIRSF005572">
    <property type="entry name" value="NifS"/>
    <property type="match status" value="1"/>
</dbReference>
<proteinExistence type="inferred from homology"/>
<dbReference type="GO" id="GO:0051536">
    <property type="term" value="F:iron-sulfur cluster binding"/>
    <property type="evidence" value="ECO:0007669"/>
    <property type="project" value="UniProtKB-KW"/>
</dbReference>
<comment type="cofactor">
    <cofactor evidence="1">
        <name>pyridoxal 5'-phosphate</name>
        <dbReference type="ChEBI" id="CHEBI:597326"/>
    </cofactor>
</comment>
<accession>A0A2P8DR79</accession>
<evidence type="ECO:0000313" key="11">
    <source>
        <dbReference type="EMBL" id="PSK99721.1"/>
    </source>
</evidence>
<evidence type="ECO:0000259" key="10">
    <source>
        <dbReference type="Pfam" id="PF00266"/>
    </source>
</evidence>
<organism evidence="11 12">
    <name type="scientific">Haloactinopolyspora alba</name>
    <dbReference type="NCBI Taxonomy" id="648780"/>
    <lineage>
        <taxon>Bacteria</taxon>
        <taxon>Bacillati</taxon>
        <taxon>Actinomycetota</taxon>
        <taxon>Actinomycetes</taxon>
        <taxon>Jiangellales</taxon>
        <taxon>Jiangellaceae</taxon>
        <taxon>Haloactinopolyspora</taxon>
    </lineage>
</organism>
<feature type="domain" description="Aminotransferase class V" evidence="10">
    <location>
        <begin position="60"/>
        <end position="380"/>
    </location>
</feature>
<dbReference type="RefSeq" id="WP_106538909.1">
    <property type="nucleotide sequence ID" value="NZ_PYGE01000017.1"/>
</dbReference>
<dbReference type="EMBL" id="PYGE01000017">
    <property type="protein sequence ID" value="PSK99721.1"/>
    <property type="molecule type" value="Genomic_DNA"/>
</dbReference>
<dbReference type="InterPro" id="IPR000192">
    <property type="entry name" value="Aminotrans_V_dom"/>
</dbReference>
<name>A0A2P8DR79_9ACTN</name>
<dbReference type="InterPro" id="IPR015424">
    <property type="entry name" value="PyrdxlP-dep_Trfase"/>
</dbReference>
<keyword evidence="4" id="KW-0479">Metal-binding</keyword>
<dbReference type="GO" id="GO:0031071">
    <property type="term" value="F:cysteine desulfurase activity"/>
    <property type="evidence" value="ECO:0007669"/>
    <property type="project" value="UniProtKB-EC"/>
</dbReference>
<comment type="similarity">
    <text evidence="2">Belongs to the class-V pyridoxal-phosphate-dependent aminotransferase family. NifS/IscS subfamily.</text>
</comment>
<dbReference type="GO" id="GO:0046872">
    <property type="term" value="F:metal ion binding"/>
    <property type="evidence" value="ECO:0007669"/>
    <property type="project" value="UniProtKB-KW"/>
</dbReference>
<evidence type="ECO:0000256" key="8">
    <source>
        <dbReference type="ARBA" id="ARBA00050776"/>
    </source>
</evidence>
<dbReference type="Gene3D" id="3.40.640.10">
    <property type="entry name" value="Type I PLP-dependent aspartate aminotransferase-like (Major domain)"/>
    <property type="match status" value="1"/>
</dbReference>
<gene>
    <name evidence="11" type="ORF">CLV30_11724</name>
</gene>
<dbReference type="PANTHER" id="PTHR11601:SF34">
    <property type="entry name" value="CYSTEINE DESULFURASE"/>
    <property type="match status" value="1"/>
</dbReference>
<comment type="caution">
    <text evidence="11">The sequence shown here is derived from an EMBL/GenBank/DDBJ whole genome shotgun (WGS) entry which is preliminary data.</text>
</comment>
<dbReference type="Proteomes" id="UP000243528">
    <property type="component" value="Unassembled WGS sequence"/>
</dbReference>
<reference evidence="11 12" key="1">
    <citation type="submission" date="2018-03" db="EMBL/GenBank/DDBJ databases">
        <title>Genomic Encyclopedia of Archaeal and Bacterial Type Strains, Phase II (KMG-II): from individual species to whole genera.</title>
        <authorList>
            <person name="Goeker M."/>
        </authorList>
    </citation>
    <scope>NUCLEOTIDE SEQUENCE [LARGE SCALE GENOMIC DNA]</scope>
    <source>
        <strain evidence="11 12">DSM 45211</strain>
    </source>
</reference>
<evidence type="ECO:0000256" key="4">
    <source>
        <dbReference type="ARBA" id="ARBA00022723"/>
    </source>
</evidence>
<evidence type="ECO:0000256" key="1">
    <source>
        <dbReference type="ARBA" id="ARBA00001933"/>
    </source>
</evidence>
<dbReference type="OrthoDB" id="9808002at2"/>
<keyword evidence="5" id="KW-0663">Pyridoxal phosphate</keyword>
<dbReference type="Pfam" id="PF00266">
    <property type="entry name" value="Aminotran_5"/>
    <property type="match status" value="1"/>
</dbReference>